<dbReference type="Proteomes" id="UP000499080">
    <property type="component" value="Unassembled WGS sequence"/>
</dbReference>
<feature type="region of interest" description="Disordered" evidence="1">
    <location>
        <begin position="49"/>
        <end position="99"/>
    </location>
</feature>
<proteinExistence type="predicted"/>
<evidence type="ECO:0000256" key="1">
    <source>
        <dbReference type="SAM" id="MobiDB-lite"/>
    </source>
</evidence>
<accession>A0A4Y2FIG1</accession>
<keyword evidence="3" id="KW-1185">Reference proteome</keyword>
<reference evidence="2 3" key="1">
    <citation type="journal article" date="2019" name="Sci. Rep.">
        <title>Orb-weaving spider Araneus ventricosus genome elucidates the spidroin gene catalogue.</title>
        <authorList>
            <person name="Kono N."/>
            <person name="Nakamura H."/>
            <person name="Ohtoshi R."/>
            <person name="Moran D.A.P."/>
            <person name="Shinohara A."/>
            <person name="Yoshida Y."/>
            <person name="Fujiwara M."/>
            <person name="Mori M."/>
            <person name="Tomita M."/>
            <person name="Arakawa K."/>
        </authorList>
    </citation>
    <scope>NUCLEOTIDE SEQUENCE [LARGE SCALE GENOMIC DNA]</scope>
</reference>
<sequence>MSVLSVTVKQAIHCSSKMEFLEHGEEKPIVNVENLPNLKQMIQNGGIQKNLKSKTQSADSNLRPLSGETKSLPILVPRVEARNETQNPPRGEEENGWEKNSLRAKGIASLLVNASLSEGYFQPGEKPEVTRSHGRTVRSPTNRNCVWLGKSISNMKNERMRYRDGAANCPLPTDQAVRVS</sequence>
<evidence type="ECO:0000313" key="3">
    <source>
        <dbReference type="Proteomes" id="UP000499080"/>
    </source>
</evidence>
<dbReference type="AlphaFoldDB" id="A0A4Y2FIG1"/>
<gene>
    <name evidence="2" type="ORF">AVEN_14797_1</name>
</gene>
<comment type="caution">
    <text evidence="2">The sequence shown here is derived from an EMBL/GenBank/DDBJ whole genome shotgun (WGS) entry which is preliminary data.</text>
</comment>
<feature type="compositionally biased region" description="Basic and acidic residues" evidence="1">
    <location>
        <begin position="90"/>
        <end position="99"/>
    </location>
</feature>
<dbReference type="EMBL" id="BGPR01000946">
    <property type="protein sequence ID" value="GBM40873.1"/>
    <property type="molecule type" value="Genomic_DNA"/>
</dbReference>
<protein>
    <submittedName>
        <fullName evidence="2">Uncharacterized protein</fullName>
    </submittedName>
</protein>
<organism evidence="2 3">
    <name type="scientific">Araneus ventricosus</name>
    <name type="common">Orbweaver spider</name>
    <name type="synonym">Epeira ventricosa</name>
    <dbReference type="NCBI Taxonomy" id="182803"/>
    <lineage>
        <taxon>Eukaryota</taxon>
        <taxon>Metazoa</taxon>
        <taxon>Ecdysozoa</taxon>
        <taxon>Arthropoda</taxon>
        <taxon>Chelicerata</taxon>
        <taxon>Arachnida</taxon>
        <taxon>Araneae</taxon>
        <taxon>Araneomorphae</taxon>
        <taxon>Entelegynae</taxon>
        <taxon>Araneoidea</taxon>
        <taxon>Araneidae</taxon>
        <taxon>Araneus</taxon>
    </lineage>
</organism>
<name>A0A4Y2FIG1_ARAVE</name>
<feature type="region of interest" description="Disordered" evidence="1">
    <location>
        <begin position="120"/>
        <end position="141"/>
    </location>
</feature>
<evidence type="ECO:0000313" key="2">
    <source>
        <dbReference type="EMBL" id="GBM40873.1"/>
    </source>
</evidence>